<dbReference type="GO" id="GO:0008270">
    <property type="term" value="F:zinc ion binding"/>
    <property type="evidence" value="ECO:0007669"/>
    <property type="project" value="UniProtKB-KW"/>
</dbReference>
<dbReference type="InterPro" id="IPR050457">
    <property type="entry name" value="ZnFinger_BTB_dom_contain"/>
</dbReference>
<feature type="region of interest" description="Disordered" evidence="11">
    <location>
        <begin position="154"/>
        <end position="187"/>
    </location>
</feature>
<feature type="compositionally biased region" description="Basic and acidic residues" evidence="11">
    <location>
        <begin position="154"/>
        <end position="167"/>
    </location>
</feature>
<dbReference type="SUPFAM" id="SSF57667">
    <property type="entry name" value="beta-beta-alpha zinc fingers"/>
    <property type="match status" value="1"/>
</dbReference>
<feature type="compositionally biased region" description="Polar residues" evidence="11">
    <location>
        <begin position="175"/>
        <end position="187"/>
    </location>
</feature>
<evidence type="ECO:0000256" key="4">
    <source>
        <dbReference type="ARBA" id="ARBA00022771"/>
    </source>
</evidence>
<feature type="non-terminal residue" evidence="13">
    <location>
        <position position="340"/>
    </location>
</feature>
<evidence type="ECO:0000256" key="8">
    <source>
        <dbReference type="ARBA" id="ARBA00023163"/>
    </source>
</evidence>
<evidence type="ECO:0000256" key="2">
    <source>
        <dbReference type="ARBA" id="ARBA00022723"/>
    </source>
</evidence>
<dbReference type="PROSITE" id="PS00028">
    <property type="entry name" value="ZINC_FINGER_C2H2_1"/>
    <property type="match status" value="2"/>
</dbReference>
<keyword evidence="7" id="KW-0238">DNA-binding</keyword>
<dbReference type="GO" id="GO:0000978">
    <property type="term" value="F:RNA polymerase II cis-regulatory region sequence-specific DNA binding"/>
    <property type="evidence" value="ECO:0007669"/>
    <property type="project" value="TreeGrafter"/>
</dbReference>
<feature type="compositionally biased region" description="Low complexity" evidence="11">
    <location>
        <begin position="81"/>
        <end position="97"/>
    </location>
</feature>
<keyword evidence="3" id="KW-0677">Repeat</keyword>
<evidence type="ECO:0000256" key="3">
    <source>
        <dbReference type="ARBA" id="ARBA00022737"/>
    </source>
</evidence>
<dbReference type="AlphaFoldDB" id="A0A1B6K8G7"/>
<keyword evidence="6" id="KW-0805">Transcription regulation</keyword>
<protein>
    <recommendedName>
        <fullName evidence="12">C2H2-type domain-containing protein</fullName>
    </recommendedName>
</protein>
<dbReference type="InterPro" id="IPR013087">
    <property type="entry name" value="Znf_C2H2_type"/>
</dbReference>
<sequence length="340" mass="38573">MNFSHLNFNNNFVSMHQFSSSTKVAGNIQQNLAFLPSSSGQHYQNHTNQVNFPNNVQVTTAVIQHHHYQDTSSRVLNQNVTSQPSNSTSTATTSAQTQWNHDDHQQVNRFPNDNVKVGLLNFPLQSQNNHMAQTIQRPSRMVVMQSVSTMTDFERPVDSKVRTKETVTSEDSDGSVKSSTNDNEQFHQRSTCSNMCSKIHLKTNASAMADYLCRLQPSAIPPNIIEFLKKHNVSIGADKVLSLPLKKDCEDNGKVRPEIQLSTALDGSLLYCCSECQMVYPHKELLERHLSVHKTERKFECNVCGVCLKRKEHLDQHKRGHSEERPFVCEICCKGFKRNE</sequence>
<keyword evidence="8" id="KW-0804">Transcription</keyword>
<keyword evidence="9" id="KW-0539">Nucleus</keyword>
<evidence type="ECO:0000256" key="5">
    <source>
        <dbReference type="ARBA" id="ARBA00022833"/>
    </source>
</evidence>
<feature type="region of interest" description="Disordered" evidence="11">
    <location>
        <begin position="78"/>
        <end position="97"/>
    </location>
</feature>
<accession>A0A1B6K8G7</accession>
<dbReference type="Gene3D" id="3.30.160.60">
    <property type="entry name" value="Classic Zinc Finger"/>
    <property type="match status" value="2"/>
</dbReference>
<comment type="subcellular location">
    <subcellularLocation>
        <location evidence="1">Nucleus</location>
    </subcellularLocation>
</comment>
<proteinExistence type="predicted"/>
<gene>
    <name evidence="13" type="ORF">g.1680</name>
</gene>
<evidence type="ECO:0000256" key="1">
    <source>
        <dbReference type="ARBA" id="ARBA00004123"/>
    </source>
</evidence>
<keyword evidence="5" id="KW-0862">Zinc</keyword>
<evidence type="ECO:0000259" key="12">
    <source>
        <dbReference type="PROSITE" id="PS50157"/>
    </source>
</evidence>
<reference evidence="13" key="1">
    <citation type="submission" date="2015-11" db="EMBL/GenBank/DDBJ databases">
        <title>De novo transcriptome assembly of four potential Pierce s Disease insect vectors from Arizona vineyards.</title>
        <authorList>
            <person name="Tassone E.E."/>
        </authorList>
    </citation>
    <scope>NUCLEOTIDE SEQUENCE</scope>
</reference>
<name>A0A1B6K8G7_9HEMI</name>
<evidence type="ECO:0000313" key="13">
    <source>
        <dbReference type="EMBL" id="JAT07747.1"/>
    </source>
</evidence>
<feature type="domain" description="C2H2-type" evidence="12">
    <location>
        <begin position="271"/>
        <end position="298"/>
    </location>
</feature>
<dbReference type="PANTHER" id="PTHR46105">
    <property type="entry name" value="AGAP004733-PA"/>
    <property type="match status" value="1"/>
</dbReference>
<dbReference type="GO" id="GO:0000981">
    <property type="term" value="F:DNA-binding transcription factor activity, RNA polymerase II-specific"/>
    <property type="evidence" value="ECO:0007669"/>
    <property type="project" value="TreeGrafter"/>
</dbReference>
<evidence type="ECO:0000256" key="7">
    <source>
        <dbReference type="ARBA" id="ARBA00023125"/>
    </source>
</evidence>
<evidence type="ECO:0000256" key="9">
    <source>
        <dbReference type="ARBA" id="ARBA00023242"/>
    </source>
</evidence>
<dbReference type="PANTHER" id="PTHR46105:SF5">
    <property type="entry name" value="ZINC FINGER AND BTB DOMAIN-CONTAINING PROTEIN 44 ISOFORM X1"/>
    <property type="match status" value="1"/>
</dbReference>
<evidence type="ECO:0000256" key="6">
    <source>
        <dbReference type="ARBA" id="ARBA00023015"/>
    </source>
</evidence>
<organism evidence="13">
    <name type="scientific">Graphocephala atropunctata</name>
    <dbReference type="NCBI Taxonomy" id="36148"/>
    <lineage>
        <taxon>Eukaryota</taxon>
        <taxon>Metazoa</taxon>
        <taxon>Ecdysozoa</taxon>
        <taxon>Arthropoda</taxon>
        <taxon>Hexapoda</taxon>
        <taxon>Insecta</taxon>
        <taxon>Pterygota</taxon>
        <taxon>Neoptera</taxon>
        <taxon>Paraneoptera</taxon>
        <taxon>Hemiptera</taxon>
        <taxon>Auchenorrhyncha</taxon>
        <taxon>Membracoidea</taxon>
        <taxon>Cicadellidae</taxon>
        <taxon>Cicadellinae</taxon>
        <taxon>Cicadellini</taxon>
        <taxon>Graphocephala</taxon>
    </lineage>
</organism>
<dbReference type="GO" id="GO:0005634">
    <property type="term" value="C:nucleus"/>
    <property type="evidence" value="ECO:0007669"/>
    <property type="project" value="UniProtKB-SubCell"/>
</dbReference>
<dbReference type="InterPro" id="IPR036236">
    <property type="entry name" value="Znf_C2H2_sf"/>
</dbReference>
<evidence type="ECO:0000256" key="11">
    <source>
        <dbReference type="SAM" id="MobiDB-lite"/>
    </source>
</evidence>
<dbReference type="PROSITE" id="PS50157">
    <property type="entry name" value="ZINC_FINGER_C2H2_2"/>
    <property type="match status" value="2"/>
</dbReference>
<feature type="domain" description="C2H2-type" evidence="12">
    <location>
        <begin position="299"/>
        <end position="326"/>
    </location>
</feature>
<dbReference type="SMART" id="SM00355">
    <property type="entry name" value="ZnF_C2H2"/>
    <property type="match status" value="2"/>
</dbReference>
<dbReference type="EMBL" id="GEBQ01032230">
    <property type="protein sequence ID" value="JAT07747.1"/>
    <property type="molecule type" value="Transcribed_RNA"/>
</dbReference>
<keyword evidence="2" id="KW-0479">Metal-binding</keyword>
<keyword evidence="4 10" id="KW-0863">Zinc-finger</keyword>
<evidence type="ECO:0000256" key="10">
    <source>
        <dbReference type="PROSITE-ProRule" id="PRU00042"/>
    </source>
</evidence>